<dbReference type="SUPFAM" id="SSF53474">
    <property type="entry name" value="alpha/beta-Hydrolases"/>
    <property type="match status" value="1"/>
</dbReference>
<dbReference type="InterPro" id="IPR008758">
    <property type="entry name" value="Peptidase_S28"/>
</dbReference>
<keyword evidence="2" id="KW-0645">Protease</keyword>
<feature type="signal peptide" evidence="6">
    <location>
        <begin position="1"/>
        <end position="24"/>
    </location>
</feature>
<keyword evidence="8" id="KW-1185">Reference proteome</keyword>
<dbReference type="GO" id="GO:0008239">
    <property type="term" value="F:dipeptidyl-peptidase activity"/>
    <property type="evidence" value="ECO:0007669"/>
    <property type="project" value="TreeGrafter"/>
</dbReference>
<organism evidence="7 8">
    <name type="scientific">Drosophila mojavensis</name>
    <name type="common">Fruit fly</name>
    <dbReference type="NCBI Taxonomy" id="7230"/>
    <lineage>
        <taxon>Eukaryota</taxon>
        <taxon>Metazoa</taxon>
        <taxon>Ecdysozoa</taxon>
        <taxon>Arthropoda</taxon>
        <taxon>Hexapoda</taxon>
        <taxon>Insecta</taxon>
        <taxon>Pterygota</taxon>
        <taxon>Neoptera</taxon>
        <taxon>Endopterygota</taxon>
        <taxon>Diptera</taxon>
        <taxon>Brachycera</taxon>
        <taxon>Muscomorpha</taxon>
        <taxon>Ephydroidea</taxon>
        <taxon>Drosophilidae</taxon>
        <taxon>Drosophila</taxon>
    </lineage>
</organism>
<dbReference type="EMBL" id="CH933806">
    <property type="protein sequence ID" value="EDW14831.1"/>
    <property type="molecule type" value="Genomic_DNA"/>
</dbReference>
<dbReference type="Gene3D" id="1.20.120.980">
    <property type="entry name" value="Serine carboxypeptidase S28, SKS domain"/>
    <property type="match status" value="1"/>
</dbReference>
<protein>
    <submittedName>
        <fullName evidence="7">Uncharacterized protein, isoform A</fullName>
    </submittedName>
</protein>
<accession>B4KCL2</accession>
<feature type="chain" id="PRO_5002810961" evidence="6">
    <location>
        <begin position="25"/>
        <end position="499"/>
    </location>
</feature>
<dbReference type="MEROPS" id="S28.A06"/>
<proteinExistence type="inferred from homology"/>
<keyword evidence="3 6" id="KW-0732">Signal</keyword>
<dbReference type="eggNOG" id="KOG2182">
    <property type="taxonomic scope" value="Eukaryota"/>
</dbReference>
<dbReference type="PANTHER" id="PTHR11010:SF5">
    <property type="entry name" value="RE36938P-RELATED"/>
    <property type="match status" value="1"/>
</dbReference>
<reference evidence="7 8" key="1">
    <citation type="journal article" date="2007" name="Nature">
        <title>Evolution of genes and genomes on the Drosophila phylogeny.</title>
        <authorList>
            <consortium name="Drosophila 12 Genomes Consortium"/>
            <person name="Clark A.G."/>
            <person name="Eisen M.B."/>
            <person name="Smith D.R."/>
            <person name="Bergman C.M."/>
            <person name="Oliver B."/>
            <person name="Markow T.A."/>
            <person name="Kaufman T.C."/>
            <person name="Kellis M."/>
            <person name="Gelbart W."/>
            <person name="Iyer V.N."/>
            <person name="Pollard D.A."/>
            <person name="Sackton T.B."/>
            <person name="Larracuente A.M."/>
            <person name="Singh N.D."/>
            <person name="Abad J.P."/>
            <person name="Abt D.N."/>
            <person name="Adryan B."/>
            <person name="Aguade M."/>
            <person name="Akashi H."/>
            <person name="Anderson W.W."/>
            <person name="Aquadro C.F."/>
            <person name="Ardell D.H."/>
            <person name="Arguello R."/>
            <person name="Artieri C.G."/>
            <person name="Barbash D.A."/>
            <person name="Barker D."/>
            <person name="Barsanti P."/>
            <person name="Batterham P."/>
            <person name="Batzoglou S."/>
            <person name="Begun D."/>
            <person name="Bhutkar A."/>
            <person name="Blanco E."/>
            <person name="Bosak S.A."/>
            <person name="Bradley R.K."/>
            <person name="Brand A.D."/>
            <person name="Brent M.R."/>
            <person name="Brooks A.N."/>
            <person name="Brown R.H."/>
            <person name="Butlin R.K."/>
            <person name="Caggese C."/>
            <person name="Calvi B.R."/>
            <person name="Bernardo de Carvalho A."/>
            <person name="Caspi A."/>
            <person name="Castrezana S."/>
            <person name="Celniker S.E."/>
            <person name="Chang J.L."/>
            <person name="Chapple C."/>
            <person name="Chatterji S."/>
            <person name="Chinwalla A."/>
            <person name="Civetta A."/>
            <person name="Clifton S.W."/>
            <person name="Comeron J.M."/>
            <person name="Costello J.C."/>
            <person name="Coyne J.A."/>
            <person name="Daub J."/>
            <person name="David R.G."/>
            <person name="Delcher A.L."/>
            <person name="Delehaunty K."/>
            <person name="Do C.B."/>
            <person name="Ebling H."/>
            <person name="Edwards K."/>
            <person name="Eickbush T."/>
            <person name="Evans J.D."/>
            <person name="Filipski A."/>
            <person name="Findeiss S."/>
            <person name="Freyhult E."/>
            <person name="Fulton L."/>
            <person name="Fulton R."/>
            <person name="Garcia A.C."/>
            <person name="Gardiner A."/>
            <person name="Garfield D.A."/>
            <person name="Garvin B.E."/>
            <person name="Gibson G."/>
            <person name="Gilbert D."/>
            <person name="Gnerre S."/>
            <person name="Godfrey J."/>
            <person name="Good R."/>
            <person name="Gotea V."/>
            <person name="Gravely B."/>
            <person name="Greenberg A.J."/>
            <person name="Griffiths-Jones S."/>
            <person name="Gross S."/>
            <person name="Guigo R."/>
            <person name="Gustafson E.A."/>
            <person name="Haerty W."/>
            <person name="Hahn M.W."/>
            <person name="Halligan D.L."/>
            <person name="Halpern A.L."/>
            <person name="Halter G.M."/>
            <person name="Han M.V."/>
            <person name="Heger A."/>
            <person name="Hillier L."/>
            <person name="Hinrichs A.S."/>
            <person name="Holmes I."/>
            <person name="Hoskins R.A."/>
            <person name="Hubisz M.J."/>
            <person name="Hultmark D."/>
            <person name="Huntley M.A."/>
            <person name="Jaffe D.B."/>
            <person name="Jagadeeshan S."/>
            <person name="Jeck W.R."/>
            <person name="Johnson J."/>
            <person name="Jones C.D."/>
            <person name="Jordan W.C."/>
            <person name="Karpen G.H."/>
            <person name="Kataoka E."/>
            <person name="Keightley P.D."/>
            <person name="Kheradpour P."/>
            <person name="Kirkness E.F."/>
            <person name="Koerich L.B."/>
            <person name="Kristiansen K."/>
            <person name="Kudrna D."/>
            <person name="Kulathinal R.J."/>
            <person name="Kumar S."/>
            <person name="Kwok R."/>
            <person name="Lander E."/>
            <person name="Langley C.H."/>
            <person name="Lapoint R."/>
            <person name="Lazzaro B.P."/>
            <person name="Lee S.J."/>
            <person name="Levesque L."/>
            <person name="Li R."/>
            <person name="Lin C.F."/>
            <person name="Lin M.F."/>
            <person name="Lindblad-Toh K."/>
            <person name="Llopart A."/>
            <person name="Long M."/>
            <person name="Low L."/>
            <person name="Lozovsky E."/>
            <person name="Lu J."/>
            <person name="Luo M."/>
            <person name="Machado C.A."/>
            <person name="Makalowski W."/>
            <person name="Marzo M."/>
            <person name="Matsuda M."/>
            <person name="Matzkin L."/>
            <person name="McAllister B."/>
            <person name="McBride C.S."/>
            <person name="McKernan B."/>
            <person name="McKernan K."/>
            <person name="Mendez-Lago M."/>
            <person name="Minx P."/>
            <person name="Mollenhauer M.U."/>
            <person name="Montooth K."/>
            <person name="Mount S.M."/>
            <person name="Mu X."/>
            <person name="Myers E."/>
            <person name="Negre B."/>
            <person name="Newfeld S."/>
            <person name="Nielsen R."/>
            <person name="Noor M.A."/>
            <person name="O'Grady P."/>
            <person name="Pachter L."/>
            <person name="Papaceit M."/>
            <person name="Parisi M.J."/>
            <person name="Parisi M."/>
            <person name="Parts L."/>
            <person name="Pedersen J.S."/>
            <person name="Pesole G."/>
            <person name="Phillippy A.M."/>
            <person name="Ponting C.P."/>
            <person name="Pop M."/>
            <person name="Porcelli D."/>
            <person name="Powell J.R."/>
            <person name="Prohaska S."/>
            <person name="Pruitt K."/>
            <person name="Puig M."/>
            <person name="Quesneville H."/>
            <person name="Ram K.R."/>
            <person name="Rand D."/>
            <person name="Rasmussen M.D."/>
            <person name="Reed L.K."/>
            <person name="Reenan R."/>
            <person name="Reily A."/>
            <person name="Remington K.A."/>
            <person name="Rieger T.T."/>
            <person name="Ritchie M.G."/>
            <person name="Robin C."/>
            <person name="Rogers Y.H."/>
            <person name="Rohde C."/>
            <person name="Rozas J."/>
            <person name="Rubenfield M.J."/>
            <person name="Ruiz A."/>
            <person name="Russo S."/>
            <person name="Salzberg S.L."/>
            <person name="Sanchez-Gracia A."/>
            <person name="Saranga D.J."/>
            <person name="Sato H."/>
            <person name="Schaeffer S.W."/>
            <person name="Schatz M.C."/>
            <person name="Schlenke T."/>
            <person name="Schwartz R."/>
            <person name="Segarra C."/>
            <person name="Singh R.S."/>
            <person name="Sirot L."/>
            <person name="Sirota M."/>
            <person name="Sisneros N.B."/>
            <person name="Smith C.D."/>
            <person name="Smith T.F."/>
            <person name="Spieth J."/>
            <person name="Stage D.E."/>
            <person name="Stark A."/>
            <person name="Stephan W."/>
            <person name="Strausberg R.L."/>
            <person name="Strempel S."/>
            <person name="Sturgill D."/>
            <person name="Sutton G."/>
            <person name="Sutton G.G."/>
            <person name="Tao W."/>
            <person name="Teichmann S."/>
            <person name="Tobari Y.N."/>
            <person name="Tomimura Y."/>
            <person name="Tsolas J.M."/>
            <person name="Valente V.L."/>
            <person name="Venter E."/>
            <person name="Venter J.C."/>
            <person name="Vicario S."/>
            <person name="Vieira F.G."/>
            <person name="Vilella A.J."/>
            <person name="Villasante A."/>
            <person name="Walenz B."/>
            <person name="Wang J."/>
            <person name="Wasserman M."/>
            <person name="Watts T."/>
            <person name="Wilson D."/>
            <person name="Wilson R.K."/>
            <person name="Wing R.A."/>
            <person name="Wolfner M.F."/>
            <person name="Wong A."/>
            <person name="Wong G.K."/>
            <person name="Wu C.I."/>
            <person name="Wu G."/>
            <person name="Yamamoto D."/>
            <person name="Yang H.P."/>
            <person name="Yang S.P."/>
            <person name="Yorke J.A."/>
            <person name="Yoshida K."/>
            <person name="Zdobnov E."/>
            <person name="Zhang P."/>
            <person name="Zhang Y."/>
            <person name="Zimin A.V."/>
            <person name="Baldwin J."/>
            <person name="Abdouelleil A."/>
            <person name="Abdulkadir J."/>
            <person name="Abebe A."/>
            <person name="Abera B."/>
            <person name="Abreu J."/>
            <person name="Acer S.C."/>
            <person name="Aftuck L."/>
            <person name="Alexander A."/>
            <person name="An P."/>
            <person name="Anderson E."/>
            <person name="Anderson S."/>
            <person name="Arachi H."/>
            <person name="Azer M."/>
            <person name="Bachantsang P."/>
            <person name="Barry A."/>
            <person name="Bayul T."/>
            <person name="Berlin A."/>
            <person name="Bessette D."/>
            <person name="Bloom T."/>
            <person name="Blye J."/>
            <person name="Boguslavskiy L."/>
            <person name="Bonnet C."/>
            <person name="Boukhgalter B."/>
            <person name="Bourzgui I."/>
            <person name="Brown A."/>
            <person name="Cahill P."/>
            <person name="Channer S."/>
            <person name="Cheshatsang Y."/>
            <person name="Chuda L."/>
            <person name="Citroen M."/>
            <person name="Collymore A."/>
            <person name="Cooke P."/>
            <person name="Costello M."/>
            <person name="D'Aco K."/>
            <person name="Daza R."/>
            <person name="De Haan G."/>
            <person name="DeGray S."/>
            <person name="DeMaso C."/>
            <person name="Dhargay N."/>
            <person name="Dooley K."/>
            <person name="Dooley E."/>
            <person name="Doricent M."/>
            <person name="Dorje P."/>
            <person name="Dorjee K."/>
            <person name="Dupes A."/>
            <person name="Elong R."/>
            <person name="Falk J."/>
            <person name="Farina A."/>
            <person name="Faro S."/>
            <person name="Ferguson D."/>
            <person name="Fisher S."/>
            <person name="Foley C.D."/>
            <person name="Franke A."/>
            <person name="Friedrich D."/>
            <person name="Gadbois L."/>
            <person name="Gearin G."/>
            <person name="Gearin C.R."/>
            <person name="Giannoukos G."/>
            <person name="Goode T."/>
            <person name="Graham J."/>
            <person name="Grandbois E."/>
            <person name="Grewal S."/>
            <person name="Gyaltsen K."/>
            <person name="Hafez N."/>
            <person name="Hagos B."/>
            <person name="Hall J."/>
            <person name="Henson C."/>
            <person name="Hollinger A."/>
            <person name="Honan T."/>
            <person name="Huard M.D."/>
            <person name="Hughes L."/>
            <person name="Hurhula B."/>
            <person name="Husby M.E."/>
            <person name="Kamat A."/>
            <person name="Kanga B."/>
            <person name="Kashin S."/>
            <person name="Khazanovich D."/>
            <person name="Kisner P."/>
            <person name="Lance K."/>
            <person name="Lara M."/>
            <person name="Lee W."/>
            <person name="Lennon N."/>
            <person name="Letendre F."/>
            <person name="LeVine R."/>
            <person name="Lipovsky A."/>
            <person name="Liu X."/>
            <person name="Liu J."/>
            <person name="Liu S."/>
            <person name="Lokyitsang T."/>
            <person name="Lokyitsang Y."/>
            <person name="Lubonja R."/>
            <person name="Lui A."/>
            <person name="MacDonald P."/>
            <person name="Magnisalis V."/>
            <person name="Maru K."/>
            <person name="Matthews C."/>
            <person name="McCusker W."/>
            <person name="McDonough S."/>
            <person name="Mehta T."/>
            <person name="Meldrim J."/>
            <person name="Meneus L."/>
            <person name="Mihai O."/>
            <person name="Mihalev A."/>
            <person name="Mihova T."/>
            <person name="Mittelman R."/>
            <person name="Mlenga V."/>
            <person name="Montmayeur A."/>
            <person name="Mulrain L."/>
            <person name="Navidi A."/>
            <person name="Naylor J."/>
            <person name="Negash T."/>
            <person name="Nguyen T."/>
            <person name="Nguyen N."/>
            <person name="Nicol R."/>
            <person name="Norbu C."/>
            <person name="Norbu N."/>
            <person name="Novod N."/>
            <person name="O'Neill B."/>
            <person name="Osman S."/>
            <person name="Markiewicz E."/>
            <person name="Oyono O.L."/>
            <person name="Patti C."/>
            <person name="Phunkhang P."/>
            <person name="Pierre F."/>
            <person name="Priest M."/>
            <person name="Raghuraman S."/>
            <person name="Rege F."/>
            <person name="Reyes R."/>
            <person name="Rise C."/>
            <person name="Rogov P."/>
            <person name="Ross K."/>
            <person name="Ryan E."/>
            <person name="Settipalli S."/>
            <person name="Shea T."/>
            <person name="Sherpa N."/>
            <person name="Shi L."/>
            <person name="Shih D."/>
            <person name="Sparrow T."/>
            <person name="Spaulding J."/>
            <person name="Stalker J."/>
            <person name="Stange-Thomann N."/>
            <person name="Stavropoulos S."/>
            <person name="Stone C."/>
            <person name="Strader C."/>
            <person name="Tesfaye S."/>
            <person name="Thomson T."/>
            <person name="Thoulutsang Y."/>
            <person name="Thoulutsang D."/>
            <person name="Topham K."/>
            <person name="Topping I."/>
            <person name="Tsamla T."/>
            <person name="Vassiliev H."/>
            <person name="Vo A."/>
            <person name="Wangchuk T."/>
            <person name="Wangdi T."/>
            <person name="Weiand M."/>
            <person name="Wilkinson J."/>
            <person name="Wilson A."/>
            <person name="Yadav S."/>
            <person name="Young G."/>
            <person name="Yu Q."/>
            <person name="Zembek L."/>
            <person name="Zhong D."/>
            <person name="Zimmer A."/>
            <person name="Zwirko Z."/>
            <person name="Jaffe D.B."/>
            <person name="Alvarez P."/>
            <person name="Brockman W."/>
            <person name="Butler J."/>
            <person name="Chin C."/>
            <person name="Gnerre S."/>
            <person name="Grabherr M."/>
            <person name="Kleber M."/>
            <person name="Mauceli E."/>
            <person name="MacCallum I."/>
        </authorList>
    </citation>
    <scope>NUCLEOTIDE SEQUENCE [LARGE SCALE GENOMIC DNA]</scope>
    <source>
        <strain evidence="8">Tucson 15081-1352.22</strain>
    </source>
</reference>
<dbReference type="Pfam" id="PF05577">
    <property type="entry name" value="Peptidase_S28"/>
    <property type="match status" value="1"/>
</dbReference>
<dbReference type="KEGG" id="dmo:Dmoj_GI24472"/>
<sequence length="499" mass="56904">MNYTCLVPLFTLLFALFVSGSLKALNPYRHSWELLLQEPSSGPYTREDAAAVQELWLTQNLDHFEAGDNRTWQMRYFRNAKYHKPQGPMYIFLGGEWTITPGLLSTGLTHDMAVENAGILFYTEHRYYGQSWPFENNNLTVKNLKYLNLHQALADVAHFIRYQKSQSANLTHSKVILIGGSYSGSMAAWMTHLYPELVAAVWASSAPLLAKADFYEYMHRVENSLTLSYGSNCTRRLERGFEHLVNLFNENKASDLLRRLNACPNYNASDSLDRISFFSGINNYFAWITQSYSAYLPQLCETLLSQHSSDAESLLTFLELLYTLDQRWNAYYCQDFSYKSMLQLYSESSDHSSGSRAWFYQTCSQFGWFTTTGRSAINTTSGTSTFGSEVPLWYFEQLCRDAFGPEVGPATLALGIAQMNSEFGGHDFDHSLRYRQVLFTHGELDPWRVLGYEGGCQALVIAGYSHVEDLASINVQDSVPMNLAKLRVMSFLRRHTEVI</sequence>
<dbReference type="InterPro" id="IPR042269">
    <property type="entry name" value="Ser_carbopepase_S28_SKS"/>
</dbReference>
<evidence type="ECO:0000313" key="8">
    <source>
        <dbReference type="Proteomes" id="UP000009192"/>
    </source>
</evidence>
<dbReference type="ESTHER" id="dromo-b4kcl2">
    <property type="family name" value="Prolylcarboxypeptidase"/>
</dbReference>
<dbReference type="GO" id="GO:0070008">
    <property type="term" value="F:serine-type exopeptidase activity"/>
    <property type="evidence" value="ECO:0007669"/>
    <property type="project" value="InterPro"/>
</dbReference>
<dbReference type="GO" id="GO:0006508">
    <property type="term" value="P:proteolysis"/>
    <property type="evidence" value="ECO:0007669"/>
    <property type="project" value="UniProtKB-KW"/>
</dbReference>
<dbReference type="AlphaFoldDB" id="B4KCL2"/>
<evidence type="ECO:0000256" key="5">
    <source>
        <dbReference type="ARBA" id="ARBA00023180"/>
    </source>
</evidence>
<gene>
    <name evidence="7" type="primary">Dmoj\GI24472</name>
    <name evidence="7" type="ORF">Dmoj_GI24472</name>
</gene>
<comment type="similarity">
    <text evidence="1">Belongs to the peptidase S28 family.</text>
</comment>
<dbReference type="FunCoup" id="B4KCL2">
    <property type="interactions" value="1"/>
</dbReference>
<keyword evidence="5" id="KW-0325">Glycoprotein</keyword>
<dbReference type="OrthoDB" id="1735038at2759"/>
<dbReference type="Proteomes" id="UP000009192">
    <property type="component" value="Unassembled WGS sequence"/>
</dbReference>
<evidence type="ECO:0000256" key="6">
    <source>
        <dbReference type="SAM" id="SignalP"/>
    </source>
</evidence>
<dbReference type="Gene3D" id="3.40.50.1820">
    <property type="entry name" value="alpha/beta hydrolase"/>
    <property type="match status" value="1"/>
</dbReference>
<evidence type="ECO:0000256" key="1">
    <source>
        <dbReference type="ARBA" id="ARBA00011079"/>
    </source>
</evidence>
<evidence type="ECO:0000256" key="3">
    <source>
        <dbReference type="ARBA" id="ARBA00022729"/>
    </source>
</evidence>
<dbReference type="PANTHER" id="PTHR11010">
    <property type="entry name" value="PROTEASE S28 PRO-X CARBOXYPEPTIDASE-RELATED"/>
    <property type="match status" value="1"/>
</dbReference>
<dbReference type="OMA" id="MRYFRNA"/>
<dbReference type="InParanoid" id="B4KCL2"/>
<name>B4KCL2_DROMO</name>
<dbReference type="PhylomeDB" id="B4KCL2"/>
<evidence type="ECO:0000256" key="2">
    <source>
        <dbReference type="ARBA" id="ARBA00022670"/>
    </source>
</evidence>
<keyword evidence="4" id="KW-0378">Hydrolase</keyword>
<evidence type="ECO:0000256" key="4">
    <source>
        <dbReference type="ARBA" id="ARBA00022801"/>
    </source>
</evidence>
<dbReference type="HOGENOM" id="CLU_020959_3_1_1"/>
<evidence type="ECO:0000313" key="7">
    <source>
        <dbReference type="EMBL" id="EDW14831.1"/>
    </source>
</evidence>
<dbReference type="InterPro" id="IPR029058">
    <property type="entry name" value="AB_hydrolase_fold"/>
</dbReference>